<dbReference type="SUPFAM" id="SSF52172">
    <property type="entry name" value="CheY-like"/>
    <property type="match status" value="1"/>
</dbReference>
<reference evidence="5" key="1">
    <citation type="journal article" date="2018" name="Nat. Microbiol.">
        <title>Leveraging single-cell genomics to expand the fungal tree of life.</title>
        <authorList>
            <person name="Ahrendt S.R."/>
            <person name="Quandt C.A."/>
            <person name="Ciobanu D."/>
            <person name="Clum A."/>
            <person name="Salamov A."/>
            <person name="Andreopoulos B."/>
            <person name="Cheng J.F."/>
            <person name="Woyke T."/>
            <person name="Pelin A."/>
            <person name="Henrissat B."/>
            <person name="Reynolds N.K."/>
            <person name="Benny G.L."/>
            <person name="Smith M.E."/>
            <person name="James T.Y."/>
            <person name="Grigoriev I.V."/>
        </authorList>
    </citation>
    <scope>NUCLEOTIDE SEQUENCE [LARGE SCALE GENOMIC DNA]</scope>
</reference>
<dbReference type="GO" id="GO:0000160">
    <property type="term" value="P:phosphorelay signal transduction system"/>
    <property type="evidence" value="ECO:0007669"/>
    <property type="project" value="InterPro"/>
</dbReference>
<sequence length="119" mass="13331">MGHNVFVASNGQEAIDMFKTNRFSIIFLDIELPIKDGLTVAREMREWETLKGLPPTPIIGVSGFTHKAYKSKAIESGMNYFLSKGIDFQLDDIYKIVVELCGVEPGNMNFSHVVTNDEC</sequence>
<accession>A0A4P9WMW3</accession>
<dbReference type="AlphaFoldDB" id="A0A4P9WMW3"/>
<dbReference type="EMBL" id="KZ993898">
    <property type="protein sequence ID" value="RKO94431.1"/>
    <property type="molecule type" value="Genomic_DNA"/>
</dbReference>
<keyword evidence="1 2" id="KW-0597">Phosphoprotein</keyword>
<evidence type="ECO:0000256" key="2">
    <source>
        <dbReference type="PROSITE-ProRule" id="PRU00169"/>
    </source>
</evidence>
<evidence type="ECO:0000259" key="3">
    <source>
        <dbReference type="PROSITE" id="PS50110"/>
    </source>
</evidence>
<dbReference type="InterPro" id="IPR011006">
    <property type="entry name" value="CheY-like_superfamily"/>
</dbReference>
<organism evidence="4 5">
    <name type="scientific">Blyttiomyces helicus</name>
    <dbReference type="NCBI Taxonomy" id="388810"/>
    <lineage>
        <taxon>Eukaryota</taxon>
        <taxon>Fungi</taxon>
        <taxon>Fungi incertae sedis</taxon>
        <taxon>Chytridiomycota</taxon>
        <taxon>Chytridiomycota incertae sedis</taxon>
        <taxon>Chytridiomycetes</taxon>
        <taxon>Chytridiomycetes incertae sedis</taxon>
        <taxon>Blyttiomyces</taxon>
    </lineage>
</organism>
<dbReference type="PROSITE" id="PS50110">
    <property type="entry name" value="RESPONSE_REGULATORY"/>
    <property type="match status" value="1"/>
</dbReference>
<name>A0A4P9WMW3_9FUNG</name>
<evidence type="ECO:0000313" key="5">
    <source>
        <dbReference type="Proteomes" id="UP000269721"/>
    </source>
</evidence>
<dbReference type="Proteomes" id="UP000269721">
    <property type="component" value="Unassembled WGS sequence"/>
</dbReference>
<evidence type="ECO:0000313" key="4">
    <source>
        <dbReference type="EMBL" id="RKO94431.1"/>
    </source>
</evidence>
<dbReference type="Gene3D" id="3.40.50.2300">
    <property type="match status" value="1"/>
</dbReference>
<dbReference type="SMART" id="SM00448">
    <property type="entry name" value="REC"/>
    <property type="match status" value="1"/>
</dbReference>
<feature type="modified residue" description="4-aspartylphosphate" evidence="2">
    <location>
        <position position="29"/>
    </location>
</feature>
<dbReference type="InterPro" id="IPR050956">
    <property type="entry name" value="2C_system_His_kinase"/>
</dbReference>
<gene>
    <name evidence="4" type="ORF">BDK51DRAFT_34429</name>
</gene>
<dbReference type="OrthoDB" id="2149233at2759"/>
<dbReference type="CDD" id="cd17546">
    <property type="entry name" value="REC_hyHK_CKI1_RcsC-like"/>
    <property type="match status" value="1"/>
</dbReference>
<dbReference type="PANTHER" id="PTHR43719:SF28">
    <property type="entry name" value="PEROXIDE STRESS-ACTIVATED HISTIDINE KINASE MAK1-RELATED"/>
    <property type="match status" value="1"/>
</dbReference>
<protein>
    <submittedName>
        <fullName evidence="4">CheY-like superfamily</fullName>
    </submittedName>
</protein>
<feature type="domain" description="Response regulatory" evidence="3">
    <location>
        <begin position="1"/>
        <end position="99"/>
    </location>
</feature>
<proteinExistence type="predicted"/>
<dbReference type="PANTHER" id="PTHR43719">
    <property type="entry name" value="TWO-COMPONENT HISTIDINE KINASE"/>
    <property type="match status" value="1"/>
</dbReference>
<dbReference type="InterPro" id="IPR001789">
    <property type="entry name" value="Sig_transdc_resp-reg_receiver"/>
</dbReference>
<dbReference type="Pfam" id="PF00072">
    <property type="entry name" value="Response_reg"/>
    <property type="match status" value="1"/>
</dbReference>
<evidence type="ECO:0000256" key="1">
    <source>
        <dbReference type="ARBA" id="ARBA00022553"/>
    </source>
</evidence>
<keyword evidence="5" id="KW-1185">Reference proteome</keyword>